<dbReference type="RefSeq" id="WP_377490042.1">
    <property type="nucleotide sequence ID" value="NZ_JBHMDO010000008.1"/>
</dbReference>
<keyword evidence="2" id="KW-1185">Reference proteome</keyword>
<comment type="caution">
    <text evidence="1">The sequence shown here is derived from an EMBL/GenBank/DDBJ whole genome shotgun (WGS) entry which is preliminary data.</text>
</comment>
<name>A0ABV5KJG3_9BACL</name>
<evidence type="ECO:0000313" key="1">
    <source>
        <dbReference type="EMBL" id="MFB9325020.1"/>
    </source>
</evidence>
<proteinExistence type="predicted"/>
<dbReference type="InterPro" id="IPR000415">
    <property type="entry name" value="Nitroreductase-like"/>
</dbReference>
<sequence length="244" mass="27619">MQMKFIDWRSDHEVEEDRLALTYHANSNHYPQLDVLTRTRMKMLKRLFTQMNIETTSAKRYFAAARHPSSDTLRDHPLAAAILERLACLQREAVPFLDFELFREAGGAKLDSPEVYVVSRSRDTGGFELFYCNPFESLLERVKTVESDRVSALFDPAYVSQPARGAVFVTANINRSLKLFGERGYRLSLLEGGRLTERLAAGMAGTGIALAPTLAFYDERANELLGLDGFYDVVLSCLIIHEEE</sequence>
<evidence type="ECO:0000313" key="2">
    <source>
        <dbReference type="Proteomes" id="UP001589747"/>
    </source>
</evidence>
<protein>
    <recommendedName>
        <fullName evidence="3">SagB/ThcOx family dehydrogenase</fullName>
    </recommendedName>
</protein>
<dbReference type="Gene3D" id="3.40.109.10">
    <property type="entry name" value="NADH Oxidase"/>
    <property type="match status" value="1"/>
</dbReference>
<gene>
    <name evidence="1" type="ORF">ACFFSY_03675</name>
</gene>
<dbReference type="Proteomes" id="UP001589747">
    <property type="component" value="Unassembled WGS sequence"/>
</dbReference>
<organism evidence="1 2">
    <name type="scientific">Paenibacillus aurantiacus</name>
    <dbReference type="NCBI Taxonomy" id="1936118"/>
    <lineage>
        <taxon>Bacteria</taxon>
        <taxon>Bacillati</taxon>
        <taxon>Bacillota</taxon>
        <taxon>Bacilli</taxon>
        <taxon>Bacillales</taxon>
        <taxon>Paenibacillaceae</taxon>
        <taxon>Paenibacillus</taxon>
    </lineage>
</organism>
<dbReference type="EMBL" id="JBHMDO010000008">
    <property type="protein sequence ID" value="MFB9325020.1"/>
    <property type="molecule type" value="Genomic_DNA"/>
</dbReference>
<accession>A0ABV5KJG3</accession>
<evidence type="ECO:0008006" key="3">
    <source>
        <dbReference type="Google" id="ProtNLM"/>
    </source>
</evidence>
<reference evidence="1 2" key="1">
    <citation type="submission" date="2024-09" db="EMBL/GenBank/DDBJ databases">
        <authorList>
            <person name="Sun Q."/>
            <person name="Mori K."/>
        </authorList>
    </citation>
    <scope>NUCLEOTIDE SEQUENCE [LARGE SCALE GENOMIC DNA]</scope>
    <source>
        <strain evidence="1 2">TISTR 2452</strain>
    </source>
</reference>